<feature type="compositionally biased region" description="Acidic residues" evidence="1">
    <location>
        <begin position="59"/>
        <end position="83"/>
    </location>
</feature>
<dbReference type="AlphaFoldDB" id="A0A6P7TH65"/>
<feature type="region of interest" description="Disordered" evidence="1">
    <location>
        <begin position="196"/>
        <end position="244"/>
    </location>
</feature>
<dbReference type="SUPFAM" id="SSF55277">
    <property type="entry name" value="GYF domain"/>
    <property type="match status" value="1"/>
</dbReference>
<evidence type="ECO:0000313" key="3">
    <source>
        <dbReference type="Proteomes" id="UP000515154"/>
    </source>
</evidence>
<dbReference type="PROSITE" id="PS50829">
    <property type="entry name" value="GYF"/>
    <property type="match status" value="1"/>
</dbReference>
<feature type="region of interest" description="Disordered" evidence="1">
    <location>
        <begin position="135"/>
        <end position="165"/>
    </location>
</feature>
<sequence length="412" mass="46536">MASSAHKTMRRKLVDGDGEILAGAPKRMCLETAQECDDGVVASKEASSRRFKEKHSLDSDEEDQAEGEALDEDDIEGQEDATIDYDEGIKITPFNMKEELETGHFDKQGTYIFDKQDEIRDNWIDNIDWQYVKHTSKQNSSARKSYDDDDDDDEDDDEYEFGGGVESNSIYEKMVKLMLPGETVLRAIRRLGGGVKSRQKASAANRWKTKMGRKKSEGEEKEKETPEDVGEESKKIQQQQQQLEEENKEKMLELTGYADHLLSTGQMEVYEMTFEKLNYILKKDSATSAGVGGMLTGKTTTEDSNSMLDMFADTIDNKDNKVTTATVSGAKSTDKSADNKNGTSKETSTGVEEVLWLYKWQDADSDVYGPYTSSQMLHWTTEGYFPNGVYVKKADSTGQFYSSRRIDFDLYI</sequence>
<dbReference type="InterPro" id="IPR039905">
    <property type="entry name" value="CD2BP2/Lin1"/>
</dbReference>
<organism evidence="3 4">
    <name type="scientific">Octopus sinensis</name>
    <name type="common">East Asian common octopus</name>
    <dbReference type="NCBI Taxonomy" id="2607531"/>
    <lineage>
        <taxon>Eukaryota</taxon>
        <taxon>Metazoa</taxon>
        <taxon>Spiralia</taxon>
        <taxon>Lophotrochozoa</taxon>
        <taxon>Mollusca</taxon>
        <taxon>Cephalopoda</taxon>
        <taxon>Coleoidea</taxon>
        <taxon>Octopodiformes</taxon>
        <taxon>Octopoda</taxon>
        <taxon>Incirrata</taxon>
        <taxon>Octopodidae</taxon>
        <taxon>Octopus</taxon>
    </lineage>
</organism>
<name>A0A6P7TH65_9MOLL</name>
<evidence type="ECO:0000313" key="4">
    <source>
        <dbReference type="RefSeq" id="XP_029650849.1"/>
    </source>
</evidence>
<proteinExistence type="predicted"/>
<dbReference type="CDD" id="cd00072">
    <property type="entry name" value="GYF"/>
    <property type="match status" value="1"/>
</dbReference>
<accession>A0A6P7TH65</accession>
<feature type="region of interest" description="Disordered" evidence="1">
    <location>
        <begin position="326"/>
        <end position="346"/>
    </location>
</feature>
<dbReference type="RefSeq" id="XP_029650849.1">
    <property type="nucleotide sequence ID" value="XM_029794989.2"/>
</dbReference>
<dbReference type="Proteomes" id="UP000515154">
    <property type="component" value="Linkage group LG25"/>
</dbReference>
<dbReference type="InterPro" id="IPR003169">
    <property type="entry name" value="GYF"/>
</dbReference>
<reference evidence="4" key="1">
    <citation type="submission" date="2025-08" db="UniProtKB">
        <authorList>
            <consortium name="RefSeq"/>
        </authorList>
    </citation>
    <scope>IDENTIFICATION</scope>
</reference>
<evidence type="ECO:0000259" key="2">
    <source>
        <dbReference type="PROSITE" id="PS50829"/>
    </source>
</evidence>
<dbReference type="SMART" id="SM00444">
    <property type="entry name" value="GYF"/>
    <property type="match status" value="1"/>
</dbReference>
<dbReference type="PANTHER" id="PTHR13138:SF3">
    <property type="entry name" value="CD2 ANTIGEN CYTOPLASMIC TAIL-BINDING PROTEIN 2"/>
    <property type="match status" value="1"/>
</dbReference>
<feature type="domain" description="GYF" evidence="2">
    <location>
        <begin position="353"/>
        <end position="409"/>
    </location>
</feature>
<dbReference type="GO" id="GO:0005682">
    <property type="term" value="C:U5 snRNP"/>
    <property type="evidence" value="ECO:0007669"/>
    <property type="project" value="InterPro"/>
</dbReference>
<dbReference type="FunFam" id="3.30.1490.40:FF:000005">
    <property type="entry name" value="CD2 antigen cytoplasmic tail-binding protein 2"/>
    <property type="match status" value="1"/>
</dbReference>
<protein>
    <submittedName>
        <fullName evidence="4">CD2 antigen cytoplasmic tail-binding protein 2 homolog</fullName>
    </submittedName>
</protein>
<dbReference type="Pfam" id="PF02213">
    <property type="entry name" value="GYF"/>
    <property type="match status" value="1"/>
</dbReference>
<feature type="region of interest" description="Disordered" evidence="1">
    <location>
        <begin position="37"/>
        <end position="83"/>
    </location>
</feature>
<feature type="compositionally biased region" description="Basic and acidic residues" evidence="1">
    <location>
        <begin position="214"/>
        <end position="235"/>
    </location>
</feature>
<dbReference type="InterPro" id="IPR035445">
    <property type="entry name" value="GYF-like_dom_sf"/>
</dbReference>
<gene>
    <name evidence="4" type="primary">LOC115224210</name>
</gene>
<dbReference type="PANTHER" id="PTHR13138">
    <property type="entry name" value="PROTEIN LIN1"/>
    <property type="match status" value="1"/>
</dbReference>
<evidence type="ECO:0000256" key="1">
    <source>
        <dbReference type="SAM" id="MobiDB-lite"/>
    </source>
</evidence>
<dbReference type="KEGG" id="osn:115224210"/>
<feature type="compositionally biased region" description="Basic and acidic residues" evidence="1">
    <location>
        <begin position="46"/>
        <end position="58"/>
    </location>
</feature>
<feature type="compositionally biased region" description="Acidic residues" evidence="1">
    <location>
        <begin position="147"/>
        <end position="160"/>
    </location>
</feature>
<dbReference type="Gene3D" id="3.30.1490.40">
    <property type="match status" value="1"/>
</dbReference>
<keyword evidence="3" id="KW-1185">Reference proteome</keyword>